<evidence type="ECO:0000259" key="6">
    <source>
        <dbReference type="PROSITE" id="PS51077"/>
    </source>
</evidence>
<evidence type="ECO:0000256" key="2">
    <source>
        <dbReference type="ARBA" id="ARBA00023125"/>
    </source>
</evidence>
<evidence type="ECO:0000256" key="1">
    <source>
        <dbReference type="ARBA" id="ARBA00023015"/>
    </source>
</evidence>
<dbReference type="Gene3D" id="1.10.10.10">
    <property type="entry name" value="Winged helix-like DNA-binding domain superfamily/Winged helix DNA-binding domain"/>
    <property type="match status" value="1"/>
</dbReference>
<dbReference type="PROSITE" id="PS51077">
    <property type="entry name" value="HTH_ICLR"/>
    <property type="match status" value="1"/>
</dbReference>
<dbReference type="GO" id="GO:0003700">
    <property type="term" value="F:DNA-binding transcription factor activity"/>
    <property type="evidence" value="ECO:0007669"/>
    <property type="project" value="TreeGrafter"/>
</dbReference>
<dbReference type="EMBL" id="RBVX01000007">
    <property type="protein sequence ID" value="RSL33577.1"/>
    <property type="molecule type" value="Genomic_DNA"/>
</dbReference>
<dbReference type="PANTHER" id="PTHR30136:SF35">
    <property type="entry name" value="HTH-TYPE TRANSCRIPTIONAL REGULATOR RV1719"/>
    <property type="match status" value="1"/>
</dbReference>
<dbReference type="InterPro" id="IPR029016">
    <property type="entry name" value="GAF-like_dom_sf"/>
</dbReference>
<evidence type="ECO:0000256" key="3">
    <source>
        <dbReference type="ARBA" id="ARBA00023163"/>
    </source>
</evidence>
<dbReference type="SUPFAM" id="SSF46785">
    <property type="entry name" value="Winged helix' DNA-binding domain"/>
    <property type="match status" value="1"/>
</dbReference>
<keyword evidence="2" id="KW-0238">DNA-binding</keyword>
<evidence type="ECO:0000259" key="7">
    <source>
        <dbReference type="PROSITE" id="PS51078"/>
    </source>
</evidence>
<dbReference type="Proteomes" id="UP000275076">
    <property type="component" value="Unassembled WGS sequence"/>
</dbReference>
<dbReference type="InterPro" id="IPR036388">
    <property type="entry name" value="WH-like_DNA-bd_sf"/>
</dbReference>
<dbReference type="Pfam" id="PF09339">
    <property type="entry name" value="HTH_IclR"/>
    <property type="match status" value="1"/>
</dbReference>
<reference evidence="8 9" key="1">
    <citation type="submission" date="2018-10" db="EMBL/GenBank/DDBJ databases">
        <title>Draft genome sequence of Bacillus salarius IM0101, isolated from a hypersaline soil in Inner Mongolia, China.</title>
        <authorList>
            <person name="Yamprayoonswat W."/>
            <person name="Boonvisut S."/>
            <person name="Jumpathong W."/>
            <person name="Sittihan S."/>
            <person name="Ruangsuj P."/>
            <person name="Wanthongcharoen S."/>
            <person name="Thongpramul N."/>
            <person name="Pimmason S."/>
            <person name="Yu B."/>
            <person name="Yasawong M."/>
        </authorList>
    </citation>
    <scope>NUCLEOTIDE SEQUENCE [LARGE SCALE GENOMIC DNA]</scope>
    <source>
        <strain evidence="8 9">IM0101</strain>
    </source>
</reference>
<protein>
    <recommendedName>
        <fullName evidence="5">Glycerol operon regulatory protein</fullName>
    </recommendedName>
</protein>
<dbReference type="PANTHER" id="PTHR30136">
    <property type="entry name" value="HELIX-TURN-HELIX TRANSCRIPTIONAL REGULATOR, ICLR FAMILY"/>
    <property type="match status" value="1"/>
</dbReference>
<dbReference type="Pfam" id="PF01614">
    <property type="entry name" value="IclR_C"/>
    <property type="match status" value="1"/>
</dbReference>
<accession>A0A3R9QU83</accession>
<dbReference type="InterPro" id="IPR036390">
    <property type="entry name" value="WH_DNA-bd_sf"/>
</dbReference>
<dbReference type="GO" id="GO:0003677">
    <property type="term" value="F:DNA binding"/>
    <property type="evidence" value="ECO:0007669"/>
    <property type="project" value="UniProtKB-KW"/>
</dbReference>
<comment type="caution">
    <text evidence="8">The sequence shown here is derived from an EMBL/GenBank/DDBJ whole genome shotgun (WGS) entry which is preliminary data.</text>
</comment>
<name>A0A3R9QU83_9BACI</name>
<dbReference type="Gene3D" id="3.30.450.40">
    <property type="match status" value="1"/>
</dbReference>
<comment type="function">
    <text evidence="4">May be an activator protein for the gylABX operon.</text>
</comment>
<dbReference type="InterPro" id="IPR050707">
    <property type="entry name" value="HTH_MetabolicPath_Reg"/>
</dbReference>
<dbReference type="SMART" id="SM00346">
    <property type="entry name" value="HTH_ICLR"/>
    <property type="match status" value="1"/>
</dbReference>
<dbReference type="OrthoDB" id="9778379at2"/>
<organism evidence="8 9">
    <name type="scientific">Salibacterium salarium</name>
    <dbReference type="NCBI Taxonomy" id="284579"/>
    <lineage>
        <taxon>Bacteria</taxon>
        <taxon>Bacillati</taxon>
        <taxon>Bacillota</taxon>
        <taxon>Bacilli</taxon>
        <taxon>Bacillales</taxon>
        <taxon>Bacillaceae</taxon>
    </lineage>
</organism>
<dbReference type="InterPro" id="IPR005471">
    <property type="entry name" value="Tscrpt_reg_IclR_N"/>
</dbReference>
<dbReference type="InterPro" id="IPR014757">
    <property type="entry name" value="Tscrpt_reg_IclR_C"/>
</dbReference>
<dbReference type="GO" id="GO:0045892">
    <property type="term" value="P:negative regulation of DNA-templated transcription"/>
    <property type="evidence" value="ECO:0007669"/>
    <property type="project" value="TreeGrafter"/>
</dbReference>
<dbReference type="PROSITE" id="PS51078">
    <property type="entry name" value="ICLR_ED"/>
    <property type="match status" value="1"/>
</dbReference>
<dbReference type="AlphaFoldDB" id="A0A3R9QU83"/>
<evidence type="ECO:0000256" key="4">
    <source>
        <dbReference type="ARBA" id="ARBA00058938"/>
    </source>
</evidence>
<proteinExistence type="predicted"/>
<keyword evidence="1" id="KW-0805">Transcription regulation</keyword>
<keyword evidence="9" id="KW-1185">Reference proteome</keyword>
<dbReference type="RefSeq" id="WP_125555637.1">
    <property type="nucleotide sequence ID" value="NZ_RBVX01000007.1"/>
</dbReference>
<gene>
    <name evidence="8" type="ORF">D7Z54_09680</name>
</gene>
<evidence type="ECO:0000313" key="8">
    <source>
        <dbReference type="EMBL" id="RSL33577.1"/>
    </source>
</evidence>
<keyword evidence="3" id="KW-0804">Transcription</keyword>
<dbReference type="SUPFAM" id="SSF55781">
    <property type="entry name" value="GAF domain-like"/>
    <property type="match status" value="1"/>
</dbReference>
<feature type="domain" description="IclR-ED" evidence="7">
    <location>
        <begin position="73"/>
        <end position="258"/>
    </location>
</feature>
<evidence type="ECO:0000313" key="9">
    <source>
        <dbReference type="Proteomes" id="UP000275076"/>
    </source>
</evidence>
<evidence type="ECO:0000256" key="5">
    <source>
        <dbReference type="ARBA" id="ARBA00070406"/>
    </source>
</evidence>
<sequence length="261" mass="29427">MKAPQNKRSHTSLENALRALKSFSEDEPEIGVSELAEKLNLAASTTHRLLTSLAAEGFVVKNQNTGKYTLGLSVLQLTNTVTEQLHIIQESSPILEKLTEETGESSHIGIIDKDDVVYLQKADSIYPARHDSYLGKRIPIHCTSPGQAILAFKPEEYIDEKLSLSLKAYTKYTITQRKELENKLMNIRQTGFVNSSQEYQYNIYSIGAPVFKNDKDVVASVNIAGPVQRIKPYRKAFTEKIVEAGRQLSDIIQERHHKEKR</sequence>
<dbReference type="FunFam" id="1.10.10.10:FF:000056">
    <property type="entry name" value="IclR family transcriptional regulator"/>
    <property type="match status" value="1"/>
</dbReference>
<feature type="domain" description="HTH iclR-type" evidence="6">
    <location>
        <begin position="10"/>
        <end position="72"/>
    </location>
</feature>